<dbReference type="AlphaFoldDB" id="A0A4R0PAE0"/>
<dbReference type="Gene3D" id="2.160.20.120">
    <property type="match status" value="1"/>
</dbReference>
<dbReference type="OrthoDB" id="704721at2"/>
<dbReference type="Proteomes" id="UP000291485">
    <property type="component" value="Unassembled WGS sequence"/>
</dbReference>
<keyword evidence="2" id="KW-1185">Reference proteome</keyword>
<organism evidence="1 2">
    <name type="scientific">Pedobacter frigidisoli</name>
    <dbReference type="NCBI Taxonomy" id="2530455"/>
    <lineage>
        <taxon>Bacteria</taxon>
        <taxon>Pseudomonadati</taxon>
        <taxon>Bacteroidota</taxon>
        <taxon>Sphingobacteriia</taxon>
        <taxon>Sphingobacteriales</taxon>
        <taxon>Sphingobacteriaceae</taxon>
        <taxon>Pedobacter</taxon>
    </lineage>
</organism>
<evidence type="ECO:0000313" key="1">
    <source>
        <dbReference type="EMBL" id="TCD12818.1"/>
    </source>
</evidence>
<protein>
    <submittedName>
        <fullName evidence="1">Uncharacterized protein</fullName>
    </submittedName>
</protein>
<proteinExistence type="predicted"/>
<dbReference type="EMBL" id="SJSN01000001">
    <property type="protein sequence ID" value="TCD12818.1"/>
    <property type="molecule type" value="Genomic_DNA"/>
</dbReference>
<dbReference type="RefSeq" id="WP_131556252.1">
    <property type="nucleotide sequence ID" value="NZ_SJSN01000001.1"/>
</dbReference>
<reference evidence="1 2" key="1">
    <citation type="submission" date="2019-02" db="EMBL/GenBank/DDBJ databases">
        <title>Pedobacter sp. RP-3-11 sp. nov., isolated from Arctic soil.</title>
        <authorList>
            <person name="Dahal R.H."/>
        </authorList>
    </citation>
    <scope>NUCLEOTIDE SEQUENCE [LARGE SCALE GENOMIC DNA]</scope>
    <source>
        <strain evidence="1 2">RP-3-11</strain>
    </source>
</reference>
<comment type="caution">
    <text evidence="1">The sequence shown here is derived from an EMBL/GenBank/DDBJ whole genome shotgun (WGS) entry which is preliminary data.</text>
</comment>
<gene>
    <name evidence="1" type="ORF">EZ449_01870</name>
</gene>
<accession>A0A4R0PAE0</accession>
<name>A0A4R0PAE0_9SPHI</name>
<sequence length="282" mass="31214">MKTSNKLLIALAATLIIIPILVIAVNVKLNYRKSDSRDSYFGSIMINNEAFEHKSLGRLAVPIAQPFTSIKFDDAMGSSVQIYVKKDKRYGVKIQESFKDQLTTTVNKNGELIISLNKEINFTGGDKIIIVVYCPTIKSIEVKNAFITELAAVADTLNVNIENSESLFFTGPFSSKDDASSITKTTNHTEINMLKLSLKNTEFNSYYPVVKNLNITASKSRVNVGSDDKAKISVYNNLSIIARDTSTVKIENIKANTLRGDFSDDTQLQIPTSILRQLLKGS</sequence>
<evidence type="ECO:0000313" key="2">
    <source>
        <dbReference type="Proteomes" id="UP000291485"/>
    </source>
</evidence>